<dbReference type="InterPro" id="IPR003325">
    <property type="entry name" value="TerD"/>
</dbReference>
<evidence type="ECO:0000313" key="5">
    <source>
        <dbReference type="EMBL" id="SFL68706.1"/>
    </source>
</evidence>
<dbReference type="PANTHER" id="PTHR32097:SF4">
    <property type="entry name" value="GENERAL STRESS PROTEIN 16U"/>
    <property type="match status" value="1"/>
</dbReference>
<name>A0A1I4JRG1_9ACTN</name>
<dbReference type="AlphaFoldDB" id="A0A1I4JRG1"/>
<reference evidence="6" key="1">
    <citation type="submission" date="2016-10" db="EMBL/GenBank/DDBJ databases">
        <authorList>
            <person name="Varghese N."/>
            <person name="Submissions S."/>
        </authorList>
    </citation>
    <scope>NUCLEOTIDE SEQUENCE [LARGE SCALE GENOMIC DNA]</scope>
    <source>
        <strain evidence="6">PL19</strain>
    </source>
</reference>
<gene>
    <name evidence="5" type="ORF">SAMN05192584_12447</name>
</gene>
<evidence type="ECO:0000313" key="6">
    <source>
        <dbReference type="Proteomes" id="UP000198928"/>
    </source>
</evidence>
<dbReference type="EMBL" id="FOSG01000024">
    <property type="protein sequence ID" value="SFL68706.1"/>
    <property type="molecule type" value="Genomic_DNA"/>
</dbReference>
<proteinExistence type="inferred from homology"/>
<evidence type="ECO:0000259" key="3">
    <source>
        <dbReference type="Pfam" id="PF02342"/>
    </source>
</evidence>
<dbReference type="RefSeq" id="WP_093852001.1">
    <property type="nucleotide sequence ID" value="NZ_FOSG01000024.1"/>
</dbReference>
<keyword evidence="6" id="KW-1185">Reference proteome</keyword>
<dbReference type="Proteomes" id="UP000198928">
    <property type="component" value="Unassembled WGS sequence"/>
</dbReference>
<dbReference type="OrthoDB" id="5756874at2"/>
<dbReference type="Pfam" id="PF10138">
    <property type="entry name" value="vWA-TerF-like"/>
    <property type="match status" value="1"/>
</dbReference>
<dbReference type="Pfam" id="PF02342">
    <property type="entry name" value="TerD"/>
    <property type="match status" value="1"/>
</dbReference>
<dbReference type="InterPro" id="IPR019303">
    <property type="entry name" value="vWA_TerF_C"/>
</dbReference>
<dbReference type="InterPro" id="IPR051324">
    <property type="entry name" value="Stress/Tellurium_Resist"/>
</dbReference>
<dbReference type="Gene3D" id="2.60.60.30">
    <property type="entry name" value="sav2460 like domains"/>
    <property type="match status" value="1"/>
</dbReference>
<protein>
    <submittedName>
        <fullName evidence="5">Stress response protein SCP2</fullName>
    </submittedName>
</protein>
<accession>A0A1I4JRG1</accession>
<feature type="domain" description="TerD" evidence="3">
    <location>
        <begin position="27"/>
        <end position="158"/>
    </location>
</feature>
<dbReference type="PANTHER" id="PTHR32097">
    <property type="entry name" value="CAMP-BINDING PROTEIN 1-RELATED"/>
    <property type="match status" value="1"/>
</dbReference>
<feature type="region of interest" description="Disordered" evidence="2">
    <location>
        <begin position="162"/>
        <end position="190"/>
    </location>
</feature>
<evidence type="ECO:0000256" key="1">
    <source>
        <dbReference type="ARBA" id="ARBA00008775"/>
    </source>
</evidence>
<sequence length="409" mass="43748">MQTMLLCKGENTTVLTAPVALSAVAEGLSADVSALLLGPQGKVRRDSDLVFYNHPVQDGVSVAGMTITADLSRVPADVHSIVIVVSADPLQPGAVFTRAPRLTITQPGATALAFTAPDFTSGETVVVLAELYRRGQGWKVRAVGQGYASGLAGLATDYGVDIEPDQAATPSPPLPTQSRHTTAPGADPVSLSKVEQQAPALLAPARQASQALADRGIVGRRAAVYLILDHDWEMEELYESFAVQAFAERVLALSANLDDDGTVPVIFSSGREPFLEEIRLDNYRGRIGQLHTQVDWGWGNVADAMRRAVSHYQESGAADPAFIVVQVGDEPWDKAEVRSLLQNTATLGVFWLFVGFGRGKLAFYKNLNASASATFTNVAFYDASKNPGSVPGERFYTGLVDAFATWMQP</sequence>
<comment type="similarity">
    <text evidence="1">Belongs to the CAPAB/TerDEXZ family.</text>
</comment>
<feature type="domain" description="vWA found in TerF C terminus" evidence="4">
    <location>
        <begin position="221"/>
        <end position="408"/>
    </location>
</feature>
<evidence type="ECO:0000256" key="2">
    <source>
        <dbReference type="SAM" id="MobiDB-lite"/>
    </source>
</evidence>
<organism evidence="5 6">
    <name type="scientific">Streptomyces pini</name>
    <dbReference type="NCBI Taxonomy" id="1520580"/>
    <lineage>
        <taxon>Bacteria</taxon>
        <taxon>Bacillati</taxon>
        <taxon>Actinomycetota</taxon>
        <taxon>Actinomycetes</taxon>
        <taxon>Kitasatosporales</taxon>
        <taxon>Streptomycetaceae</taxon>
        <taxon>Streptomyces</taxon>
    </lineage>
</organism>
<dbReference type="CDD" id="cd06974">
    <property type="entry name" value="TerD_like"/>
    <property type="match status" value="1"/>
</dbReference>
<evidence type="ECO:0000259" key="4">
    <source>
        <dbReference type="Pfam" id="PF10138"/>
    </source>
</evidence>